<dbReference type="EMBL" id="CP020953">
    <property type="protein sequence ID" value="AWI04074.1"/>
    <property type="molecule type" value="Genomic_DNA"/>
</dbReference>
<protein>
    <submittedName>
        <fullName evidence="2">Uncharacterized protein</fullName>
    </submittedName>
</protein>
<keyword evidence="3" id="KW-1185">Reference proteome</keyword>
<sequence length="130" mass="14416">MGKNFKKILTFFFSLVLFSSVSTTALAASPQIGNLQALETKAVTTSTNTKYVTLRARVPVYTSNGKVYGTYKYGDTVPYFTDSEGYSGQVRCLDVVHDSEFNALKVAYAEGKYYSTYIEYIFGGTVTKEN</sequence>
<proteinExistence type="predicted"/>
<reference evidence="3" key="1">
    <citation type="submission" date="2017-04" db="EMBL/GenBank/DDBJ databases">
        <authorList>
            <person name="Song Y."/>
            <person name="Cho B.-K."/>
        </authorList>
    </citation>
    <scope>NUCLEOTIDE SEQUENCE [LARGE SCALE GENOMIC DNA]</scope>
    <source>
        <strain evidence="3">SL1</strain>
    </source>
</reference>
<name>A0A2U8DPB7_9CLOT</name>
<keyword evidence="1" id="KW-0732">Signal</keyword>
<gene>
    <name evidence="2" type="ORF">B9W14_06055</name>
</gene>
<evidence type="ECO:0000313" key="2">
    <source>
        <dbReference type="EMBL" id="AWI04074.1"/>
    </source>
</evidence>
<feature type="chain" id="PRO_5016150278" evidence="1">
    <location>
        <begin position="28"/>
        <end position="130"/>
    </location>
</feature>
<dbReference type="RefSeq" id="WP_032077582.1">
    <property type="nucleotide sequence ID" value="NZ_CP020953.1"/>
</dbReference>
<evidence type="ECO:0000256" key="1">
    <source>
        <dbReference type="SAM" id="SignalP"/>
    </source>
</evidence>
<dbReference type="Proteomes" id="UP000244910">
    <property type="component" value="Chromosome"/>
</dbReference>
<feature type="signal peptide" evidence="1">
    <location>
        <begin position="1"/>
        <end position="27"/>
    </location>
</feature>
<dbReference type="KEGG" id="cdrk:B9W14_06055"/>
<accession>A0A2U8DPB7</accession>
<dbReference type="AlphaFoldDB" id="A0A2U8DPB7"/>
<organism evidence="2 3">
    <name type="scientific">Clostridium drakei</name>
    <dbReference type="NCBI Taxonomy" id="332101"/>
    <lineage>
        <taxon>Bacteria</taxon>
        <taxon>Bacillati</taxon>
        <taxon>Bacillota</taxon>
        <taxon>Clostridia</taxon>
        <taxon>Eubacteriales</taxon>
        <taxon>Clostridiaceae</taxon>
        <taxon>Clostridium</taxon>
    </lineage>
</organism>
<evidence type="ECO:0000313" key="3">
    <source>
        <dbReference type="Proteomes" id="UP000244910"/>
    </source>
</evidence>